<dbReference type="SUPFAM" id="SSF53474">
    <property type="entry name" value="alpha/beta-Hydrolases"/>
    <property type="match status" value="1"/>
</dbReference>
<dbReference type="Gene3D" id="3.40.50.1820">
    <property type="entry name" value="alpha/beta hydrolase"/>
    <property type="match status" value="1"/>
</dbReference>
<dbReference type="RefSeq" id="WP_148776553.1">
    <property type="nucleotide sequence ID" value="NZ_VSSS01000057.1"/>
</dbReference>
<dbReference type="EMBL" id="VSSS01000057">
    <property type="protein sequence ID" value="TYL89858.1"/>
    <property type="molecule type" value="Genomic_DNA"/>
</dbReference>
<organism evidence="1 2">
    <name type="scientific">Bradyrhizobium rifense</name>
    <dbReference type="NCBI Taxonomy" id="515499"/>
    <lineage>
        <taxon>Bacteria</taxon>
        <taxon>Pseudomonadati</taxon>
        <taxon>Pseudomonadota</taxon>
        <taxon>Alphaproteobacteria</taxon>
        <taxon>Hyphomicrobiales</taxon>
        <taxon>Nitrobacteraceae</taxon>
        <taxon>Bradyrhizobium</taxon>
    </lineage>
</organism>
<dbReference type="OrthoDB" id="605116at2"/>
<dbReference type="Proteomes" id="UP000324758">
    <property type="component" value="Unassembled WGS sequence"/>
</dbReference>
<evidence type="ECO:0000313" key="2">
    <source>
        <dbReference type="Proteomes" id="UP000324758"/>
    </source>
</evidence>
<comment type="caution">
    <text evidence="1">The sequence shown here is derived from an EMBL/GenBank/DDBJ whole genome shotgun (WGS) entry which is preliminary data.</text>
</comment>
<accession>A0A5D3KBF7</accession>
<protein>
    <recommendedName>
        <fullName evidence="3">Alpha/beta hydrolase</fullName>
    </recommendedName>
</protein>
<keyword evidence="2" id="KW-1185">Reference proteome</keyword>
<evidence type="ECO:0008006" key="3">
    <source>
        <dbReference type="Google" id="ProtNLM"/>
    </source>
</evidence>
<reference evidence="1 2" key="1">
    <citation type="submission" date="2019-08" db="EMBL/GenBank/DDBJ databases">
        <title>Bradyrhizobium hipponensis sp. nov., a rhizobium isolated from a Lupinus angustifolius root nodule in Tunisia.</title>
        <authorList>
            <person name="Off K."/>
            <person name="Rejili M."/>
            <person name="Mars M."/>
            <person name="Brachmann A."/>
            <person name="Marin M."/>
        </authorList>
    </citation>
    <scope>NUCLEOTIDE SEQUENCE [LARGE SCALE GENOMIC DNA]</scope>
    <source>
        <strain evidence="1 2">CTAW71</strain>
    </source>
</reference>
<dbReference type="AlphaFoldDB" id="A0A5D3KBF7"/>
<dbReference type="InterPro" id="IPR029058">
    <property type="entry name" value="AB_hydrolase_fold"/>
</dbReference>
<name>A0A5D3KBF7_9BRAD</name>
<evidence type="ECO:0000313" key="1">
    <source>
        <dbReference type="EMBL" id="TYL89858.1"/>
    </source>
</evidence>
<proteinExistence type="predicted"/>
<gene>
    <name evidence="1" type="ORF">FXB40_33470</name>
</gene>
<sequence>MTTCELEQKDIGTFPGVTLFTKRQAPGMRPTAVYLPPKHLTTATKFDVVLWLHGFYVRDHEYLFRNDPARLREQVRDSGRDVVLIAPFLGYEYAVGESFAGNYSVKDLASAKWGERYLDEILGALARWLAPALGTGSGFGTKPGSETVPQLQIGKLIIACHSGGGNGMRNLVGSLGKYQPNLSACWGFDCLYGAMAQPDDATFWYQWLSGQSTCALEIVYGPSTLSQSVKLDLIGRGLATLDGDRALSSRPALKNLNVSVGHYDAFPAFGQMVRVNDLDPAYVDRFMIPQVADQAPLGHKPASHHGEFLKKAISNVRDAFPFPKDIHYMIARGGFYGRLNKL</sequence>